<sequence length="251" mass="28531">MEYNILRDNERIDDLQCKGLKIIQNPKGFCFGMDAVLLSNFCEIKKGATVVDLGTGTGIIPILIAGKSNAGKIYGIEIQSQIADMAKRSVKLNNLENKIEILNVDLKRADKIINVNSVDVVTSNPPYMNAGGGIKNPEDMKAISRHEIKCTLEDVISMASRLLKHNGHFYLVHRPHRLVDIIYLCRQYKLEPKKIRFIHPSKNKKPNLLLLKCIKAARPELKFLEPLYVYKEDGSYTDEIYKIYSRESIEV</sequence>
<keyword evidence="4" id="KW-1185">Reference proteome</keyword>
<keyword evidence="1" id="KW-0175">Coiled coil</keyword>
<dbReference type="STRING" id="1121266.SAMN02745883_02025"/>
<dbReference type="PANTHER" id="PTHR47739">
    <property type="entry name" value="TRNA1(VAL) (ADENINE(37)-N6)-METHYLTRANSFERASE"/>
    <property type="match status" value="1"/>
</dbReference>
<keyword evidence="3" id="KW-0489">Methyltransferase</keyword>
<accession>A0A1M6SDY4</accession>
<reference evidence="3 4" key="1">
    <citation type="submission" date="2016-11" db="EMBL/GenBank/DDBJ databases">
        <authorList>
            <person name="Jaros S."/>
            <person name="Januszkiewicz K."/>
            <person name="Wedrychowicz H."/>
        </authorList>
    </citation>
    <scope>NUCLEOTIDE SEQUENCE [LARGE SCALE GENOMIC DNA]</scope>
    <source>
        <strain evidence="3 4">DSM 14501</strain>
    </source>
</reference>
<dbReference type="GO" id="GO:0008168">
    <property type="term" value="F:methyltransferase activity"/>
    <property type="evidence" value="ECO:0007669"/>
    <property type="project" value="UniProtKB-KW"/>
</dbReference>
<name>A0A1M6SDY4_9FIRM</name>
<gene>
    <name evidence="3" type="ORF">SAMN02745883_02025</name>
</gene>
<feature type="domain" description="Methyltransferase small" evidence="2">
    <location>
        <begin position="36"/>
        <end position="176"/>
    </location>
</feature>
<feature type="coiled-coil region" evidence="1">
    <location>
        <begin position="85"/>
        <end position="112"/>
    </location>
</feature>
<dbReference type="Gene3D" id="3.40.50.150">
    <property type="entry name" value="Vaccinia Virus protein VP39"/>
    <property type="match status" value="1"/>
</dbReference>
<dbReference type="CDD" id="cd02440">
    <property type="entry name" value="AdoMet_MTases"/>
    <property type="match status" value="1"/>
</dbReference>
<dbReference type="InterPro" id="IPR007848">
    <property type="entry name" value="Small_mtfrase_dom"/>
</dbReference>
<dbReference type="PANTHER" id="PTHR47739:SF1">
    <property type="entry name" value="TRNA1(VAL) (ADENINE(37)-N6)-METHYLTRANSFERASE"/>
    <property type="match status" value="1"/>
</dbReference>
<evidence type="ECO:0000256" key="1">
    <source>
        <dbReference type="SAM" id="Coils"/>
    </source>
</evidence>
<evidence type="ECO:0000313" key="4">
    <source>
        <dbReference type="Proteomes" id="UP000184082"/>
    </source>
</evidence>
<evidence type="ECO:0000313" key="3">
    <source>
        <dbReference type="EMBL" id="SHK42943.1"/>
    </source>
</evidence>
<dbReference type="RefSeq" id="WP_072968151.1">
    <property type="nucleotide sequence ID" value="NZ_FRAJ01000018.1"/>
</dbReference>
<dbReference type="InterPro" id="IPR029063">
    <property type="entry name" value="SAM-dependent_MTases_sf"/>
</dbReference>
<protein>
    <submittedName>
        <fullName evidence="3">tRNA1Val (Adenine37-N6)-methyltransferase</fullName>
    </submittedName>
</protein>
<dbReference type="AlphaFoldDB" id="A0A1M6SDY4"/>
<dbReference type="SUPFAM" id="SSF53335">
    <property type="entry name" value="S-adenosyl-L-methionine-dependent methyltransferases"/>
    <property type="match status" value="1"/>
</dbReference>
<keyword evidence="3" id="KW-0808">Transferase</keyword>
<dbReference type="EMBL" id="FRAJ01000018">
    <property type="protein sequence ID" value="SHK42943.1"/>
    <property type="molecule type" value="Genomic_DNA"/>
</dbReference>
<dbReference type="InterPro" id="IPR050210">
    <property type="entry name" value="tRNA_Adenine-N(6)_MTase"/>
</dbReference>
<proteinExistence type="predicted"/>
<dbReference type="GO" id="GO:0032259">
    <property type="term" value="P:methylation"/>
    <property type="evidence" value="ECO:0007669"/>
    <property type="project" value="UniProtKB-KW"/>
</dbReference>
<dbReference type="Proteomes" id="UP000184082">
    <property type="component" value="Unassembled WGS sequence"/>
</dbReference>
<evidence type="ECO:0000259" key="2">
    <source>
        <dbReference type="Pfam" id="PF05175"/>
    </source>
</evidence>
<dbReference type="Pfam" id="PF05175">
    <property type="entry name" value="MTS"/>
    <property type="match status" value="1"/>
</dbReference>
<organism evidence="3 4">
    <name type="scientific">Caminicella sporogenes DSM 14501</name>
    <dbReference type="NCBI Taxonomy" id="1121266"/>
    <lineage>
        <taxon>Bacteria</taxon>
        <taxon>Bacillati</taxon>
        <taxon>Bacillota</taxon>
        <taxon>Clostridia</taxon>
        <taxon>Peptostreptococcales</taxon>
        <taxon>Caminicellaceae</taxon>
        <taxon>Caminicella</taxon>
    </lineage>
</organism>